<accession>A0A0R1S189</accession>
<keyword evidence="1" id="KW-0472">Membrane</keyword>
<gene>
    <name evidence="3" type="ORF">FC85_GL001812</name>
</gene>
<evidence type="ECO:0000256" key="1">
    <source>
        <dbReference type="SAM" id="Phobius"/>
    </source>
</evidence>
<dbReference type="EMBL" id="AZEY01000105">
    <property type="protein sequence ID" value="KRL62941.1"/>
    <property type="molecule type" value="Genomic_DNA"/>
</dbReference>
<organism evidence="3 4">
    <name type="scientific">Lentilactobacillus diolivorans DSM 14421</name>
    <dbReference type="NCBI Taxonomy" id="1423739"/>
    <lineage>
        <taxon>Bacteria</taxon>
        <taxon>Bacillati</taxon>
        <taxon>Bacillota</taxon>
        <taxon>Bacilli</taxon>
        <taxon>Lactobacillales</taxon>
        <taxon>Lactobacillaceae</taxon>
        <taxon>Lentilactobacillus</taxon>
    </lineage>
</organism>
<comment type="caution">
    <text evidence="3">The sequence shown here is derived from an EMBL/GenBank/DDBJ whole genome shotgun (WGS) entry which is preliminary data.</text>
</comment>
<feature type="transmembrane region" description="Helical" evidence="1">
    <location>
        <begin position="209"/>
        <end position="229"/>
    </location>
</feature>
<sequence length="255" mass="28908">MKKIIQAILLTTITILSIILTATTTHAANLQPYMIHDQRHILTPVQKQQIIQQNEQWSHQRRRQQIWVYTFKQMPSTIKDDLSDDDSTGEISDDVSTSILTKAVKSYTPADGDYDRDTMIDQRLSSLTNQVSILVVYPRGGGQRVLFIKSGDLRSAVSDFQNWRMNLGLSKQVDSNTALMKYVHVYTPFINKHVANTAMIKQGISWDNIWEIIFGILIVLGFIGIVRFVRHTPGGGGGDSDSSFDDGYVMGRWMR</sequence>
<keyword evidence="2" id="KW-0732">Signal</keyword>
<evidence type="ECO:0000313" key="4">
    <source>
        <dbReference type="Proteomes" id="UP000052013"/>
    </source>
</evidence>
<protein>
    <recommendedName>
        <fullName evidence="5">TPM domain-containing protein</fullName>
    </recommendedName>
</protein>
<keyword evidence="1" id="KW-0812">Transmembrane</keyword>
<dbReference type="RefSeq" id="WP_057866109.1">
    <property type="nucleotide sequence ID" value="NZ_AZEY01000105.1"/>
</dbReference>
<evidence type="ECO:0008006" key="5">
    <source>
        <dbReference type="Google" id="ProtNLM"/>
    </source>
</evidence>
<name>A0A0R1S189_9LACO</name>
<feature type="chain" id="PRO_5006410264" description="TPM domain-containing protein" evidence="2">
    <location>
        <begin position="28"/>
        <end position="255"/>
    </location>
</feature>
<keyword evidence="1" id="KW-1133">Transmembrane helix</keyword>
<dbReference type="PATRIC" id="fig|1423739.3.peg.1895"/>
<evidence type="ECO:0000256" key="2">
    <source>
        <dbReference type="SAM" id="SignalP"/>
    </source>
</evidence>
<reference evidence="3 4" key="1">
    <citation type="journal article" date="2015" name="Genome Announc.">
        <title>Expanding the biotechnology potential of lactobacilli through comparative genomics of 213 strains and associated genera.</title>
        <authorList>
            <person name="Sun Z."/>
            <person name="Harris H.M."/>
            <person name="McCann A."/>
            <person name="Guo C."/>
            <person name="Argimon S."/>
            <person name="Zhang W."/>
            <person name="Yang X."/>
            <person name="Jeffery I.B."/>
            <person name="Cooney J.C."/>
            <person name="Kagawa T.F."/>
            <person name="Liu W."/>
            <person name="Song Y."/>
            <person name="Salvetti E."/>
            <person name="Wrobel A."/>
            <person name="Rasinkangas P."/>
            <person name="Parkhill J."/>
            <person name="Rea M.C."/>
            <person name="O'Sullivan O."/>
            <person name="Ritari J."/>
            <person name="Douillard F.P."/>
            <person name="Paul Ross R."/>
            <person name="Yang R."/>
            <person name="Briner A.E."/>
            <person name="Felis G.E."/>
            <person name="de Vos W.M."/>
            <person name="Barrangou R."/>
            <person name="Klaenhammer T.R."/>
            <person name="Caufield P.W."/>
            <person name="Cui Y."/>
            <person name="Zhang H."/>
            <person name="O'Toole P.W."/>
        </authorList>
    </citation>
    <scope>NUCLEOTIDE SEQUENCE [LARGE SCALE GENOMIC DNA]</scope>
    <source>
        <strain evidence="3 4">DSM 14421</strain>
    </source>
</reference>
<dbReference type="AlphaFoldDB" id="A0A0R1S189"/>
<proteinExistence type="predicted"/>
<dbReference type="Proteomes" id="UP000052013">
    <property type="component" value="Unassembled WGS sequence"/>
</dbReference>
<evidence type="ECO:0000313" key="3">
    <source>
        <dbReference type="EMBL" id="KRL62941.1"/>
    </source>
</evidence>
<feature type="signal peptide" evidence="2">
    <location>
        <begin position="1"/>
        <end position="27"/>
    </location>
</feature>